<dbReference type="InterPro" id="IPR025349">
    <property type="entry name" value="DUF4253"/>
</dbReference>
<evidence type="ECO:0000313" key="2">
    <source>
        <dbReference type="EMBL" id="GAA1940780.1"/>
    </source>
</evidence>
<accession>A0ABN2Q1R8</accession>
<proteinExistence type="predicted"/>
<evidence type="ECO:0000313" key="3">
    <source>
        <dbReference type="Proteomes" id="UP001501116"/>
    </source>
</evidence>
<comment type="caution">
    <text evidence="2">The sequence shown here is derived from an EMBL/GenBank/DDBJ whole genome shotgun (WGS) entry which is preliminary data.</text>
</comment>
<gene>
    <name evidence="2" type="ORF">GCM10009754_05060</name>
</gene>
<dbReference type="EMBL" id="BAAANN010000002">
    <property type="protein sequence ID" value="GAA1940780.1"/>
    <property type="molecule type" value="Genomic_DNA"/>
</dbReference>
<sequence length="253" mass="28198">MTIAPFPPPARSRELDMPPGRWHGRLWVSDGPLTDPGYFRTRVADFERTMLWPVLIPHDLRFAVNGEDWIDDRGRLAPAADRIDAVDPELVLSRWWDPSCCGRRDCLRPFGAAFPGLARRTARGVDPLAEAGNTGSVLAARGHYRLGLVETERPADIPALLGWTGMIKSTDDVAALSAILRTWEERFGATLIVLGFDALELSVAAPPKNQSRALAVAAEHRAFSLRSFTGQHSDLREFASALVHNRHWRFSWD</sequence>
<dbReference type="RefSeq" id="WP_344412892.1">
    <property type="nucleotide sequence ID" value="NZ_BAAANN010000002.1"/>
</dbReference>
<name>A0ABN2Q1R8_9PSEU</name>
<evidence type="ECO:0000259" key="1">
    <source>
        <dbReference type="Pfam" id="PF14062"/>
    </source>
</evidence>
<dbReference type="Proteomes" id="UP001501116">
    <property type="component" value="Unassembled WGS sequence"/>
</dbReference>
<feature type="domain" description="DUF4253" evidence="1">
    <location>
        <begin position="145"/>
        <end position="253"/>
    </location>
</feature>
<organism evidence="2 3">
    <name type="scientific">Amycolatopsis minnesotensis</name>
    <dbReference type="NCBI Taxonomy" id="337894"/>
    <lineage>
        <taxon>Bacteria</taxon>
        <taxon>Bacillati</taxon>
        <taxon>Actinomycetota</taxon>
        <taxon>Actinomycetes</taxon>
        <taxon>Pseudonocardiales</taxon>
        <taxon>Pseudonocardiaceae</taxon>
        <taxon>Amycolatopsis</taxon>
    </lineage>
</organism>
<reference evidence="2 3" key="1">
    <citation type="journal article" date="2019" name="Int. J. Syst. Evol. Microbiol.">
        <title>The Global Catalogue of Microorganisms (GCM) 10K type strain sequencing project: providing services to taxonomists for standard genome sequencing and annotation.</title>
        <authorList>
            <consortium name="The Broad Institute Genomics Platform"/>
            <consortium name="The Broad Institute Genome Sequencing Center for Infectious Disease"/>
            <person name="Wu L."/>
            <person name="Ma J."/>
        </authorList>
    </citation>
    <scope>NUCLEOTIDE SEQUENCE [LARGE SCALE GENOMIC DNA]</scope>
    <source>
        <strain evidence="2 3">JCM 14545</strain>
    </source>
</reference>
<keyword evidence="3" id="KW-1185">Reference proteome</keyword>
<dbReference type="Pfam" id="PF14062">
    <property type="entry name" value="DUF4253"/>
    <property type="match status" value="1"/>
</dbReference>
<protein>
    <submittedName>
        <fullName evidence="2">DUF4253 domain-containing protein</fullName>
    </submittedName>
</protein>